<evidence type="ECO:0000313" key="2">
    <source>
        <dbReference type="EMBL" id="MFC4829120.1"/>
    </source>
</evidence>
<feature type="transmembrane region" description="Helical" evidence="1">
    <location>
        <begin position="28"/>
        <end position="45"/>
    </location>
</feature>
<organism evidence="2 3">
    <name type="scientific">Agromyces aurantiacus</name>
    <dbReference type="NCBI Taxonomy" id="165814"/>
    <lineage>
        <taxon>Bacteria</taxon>
        <taxon>Bacillati</taxon>
        <taxon>Actinomycetota</taxon>
        <taxon>Actinomycetes</taxon>
        <taxon>Micrococcales</taxon>
        <taxon>Microbacteriaceae</taxon>
        <taxon>Agromyces</taxon>
    </lineage>
</organism>
<keyword evidence="1" id="KW-0812">Transmembrane</keyword>
<keyword evidence="1" id="KW-0472">Membrane</keyword>
<dbReference type="RefSeq" id="WP_204392585.1">
    <property type="nucleotide sequence ID" value="NZ_JAFBBW010000001.1"/>
</dbReference>
<accession>A0ABV9R5Q5</accession>
<keyword evidence="3" id="KW-1185">Reference proteome</keyword>
<evidence type="ECO:0008006" key="4">
    <source>
        <dbReference type="Google" id="ProtNLM"/>
    </source>
</evidence>
<gene>
    <name evidence="2" type="ORF">ACFPER_09985</name>
</gene>
<keyword evidence="1" id="KW-1133">Transmembrane helix</keyword>
<evidence type="ECO:0000313" key="3">
    <source>
        <dbReference type="Proteomes" id="UP001595960"/>
    </source>
</evidence>
<dbReference type="Proteomes" id="UP001595960">
    <property type="component" value="Unassembled WGS sequence"/>
</dbReference>
<feature type="transmembrane region" description="Helical" evidence="1">
    <location>
        <begin position="111"/>
        <end position="133"/>
    </location>
</feature>
<comment type="caution">
    <text evidence="2">The sequence shown here is derived from an EMBL/GenBank/DDBJ whole genome shotgun (WGS) entry which is preliminary data.</text>
</comment>
<dbReference type="EMBL" id="JBHSJC010000001">
    <property type="protein sequence ID" value="MFC4829120.1"/>
    <property type="molecule type" value="Genomic_DNA"/>
</dbReference>
<feature type="transmembrane region" description="Helical" evidence="1">
    <location>
        <begin position="215"/>
        <end position="233"/>
    </location>
</feature>
<sequence>MSSSPIDAALTAGPAADAVARPARFRGWPLWGALAGVAGFIGTVLTDLRPEGELAAVEQGERYTVTAADMVQLDPTLARYGYVAGVVAIVALLVFQAAWRRHVETAFTRSTAARAVSGGLIATIAGLILGYGWRGGLANYLGPESDSYDPNGRFVYYMLTDFGAYMPWLGVVAAAGGLAWMAFVERNVSRVLGAVSALAAVLTLGAVIVSGVPGLPGGTMPLWLAIAGVWLAVGRSRITRSPLA</sequence>
<feature type="transmembrane region" description="Helical" evidence="1">
    <location>
        <begin position="165"/>
        <end position="184"/>
    </location>
</feature>
<protein>
    <recommendedName>
        <fullName evidence="4">DUF4386 family protein</fullName>
    </recommendedName>
</protein>
<proteinExistence type="predicted"/>
<name>A0ABV9R5Q5_9MICO</name>
<feature type="transmembrane region" description="Helical" evidence="1">
    <location>
        <begin position="191"/>
        <end position="209"/>
    </location>
</feature>
<reference evidence="3" key="1">
    <citation type="journal article" date="2019" name="Int. J. Syst. Evol. Microbiol.">
        <title>The Global Catalogue of Microorganisms (GCM) 10K type strain sequencing project: providing services to taxonomists for standard genome sequencing and annotation.</title>
        <authorList>
            <consortium name="The Broad Institute Genomics Platform"/>
            <consortium name="The Broad Institute Genome Sequencing Center for Infectious Disease"/>
            <person name="Wu L."/>
            <person name="Ma J."/>
        </authorList>
    </citation>
    <scope>NUCLEOTIDE SEQUENCE [LARGE SCALE GENOMIC DNA]</scope>
    <source>
        <strain evidence="3">CGMCC 1.12192</strain>
    </source>
</reference>
<feature type="transmembrane region" description="Helical" evidence="1">
    <location>
        <begin position="80"/>
        <end position="99"/>
    </location>
</feature>
<evidence type="ECO:0000256" key="1">
    <source>
        <dbReference type="SAM" id="Phobius"/>
    </source>
</evidence>